<gene>
    <name evidence="4" type="ORF">H9791_07140</name>
</gene>
<feature type="chain" id="PRO_5039612874" evidence="2">
    <location>
        <begin position="20"/>
        <end position="477"/>
    </location>
</feature>
<feature type="signal peptide" evidence="2">
    <location>
        <begin position="1"/>
        <end position="19"/>
    </location>
</feature>
<evidence type="ECO:0000256" key="1">
    <source>
        <dbReference type="ARBA" id="ARBA00022801"/>
    </source>
</evidence>
<dbReference type="GO" id="GO:0001681">
    <property type="term" value="F:sialate O-acetylesterase activity"/>
    <property type="evidence" value="ECO:0007669"/>
    <property type="project" value="InterPro"/>
</dbReference>
<dbReference type="Gene3D" id="3.40.50.1110">
    <property type="entry name" value="SGNH hydrolase"/>
    <property type="match status" value="1"/>
</dbReference>
<dbReference type="InterPro" id="IPR039329">
    <property type="entry name" value="SIAE"/>
</dbReference>
<proteinExistence type="predicted"/>
<dbReference type="Proteomes" id="UP000824236">
    <property type="component" value="Unassembled WGS sequence"/>
</dbReference>
<evidence type="ECO:0000313" key="5">
    <source>
        <dbReference type="Proteomes" id="UP000824236"/>
    </source>
</evidence>
<keyword evidence="2" id="KW-0732">Signal</keyword>
<keyword evidence="1" id="KW-0378">Hydrolase</keyword>
<dbReference type="InterPro" id="IPR036514">
    <property type="entry name" value="SGNH_hydro_sf"/>
</dbReference>
<feature type="domain" description="Sialate O-acetylesterase" evidence="3">
    <location>
        <begin position="105"/>
        <end position="359"/>
    </location>
</feature>
<reference evidence="4" key="2">
    <citation type="submission" date="2021-04" db="EMBL/GenBank/DDBJ databases">
        <authorList>
            <person name="Gilroy R."/>
        </authorList>
    </citation>
    <scope>NUCLEOTIDE SEQUENCE</scope>
    <source>
        <strain evidence="4">B3-3758</strain>
    </source>
</reference>
<dbReference type="AlphaFoldDB" id="A0A9E2KHI6"/>
<reference evidence="4" key="1">
    <citation type="journal article" date="2021" name="PeerJ">
        <title>Extensive microbial diversity within the chicken gut microbiome revealed by metagenomics and culture.</title>
        <authorList>
            <person name="Gilroy R."/>
            <person name="Ravi A."/>
            <person name="Getino M."/>
            <person name="Pursley I."/>
            <person name="Horton D.L."/>
            <person name="Alikhan N.F."/>
            <person name="Baker D."/>
            <person name="Gharbi K."/>
            <person name="Hall N."/>
            <person name="Watson M."/>
            <person name="Adriaenssens E.M."/>
            <person name="Foster-Nyarko E."/>
            <person name="Jarju S."/>
            <person name="Secka A."/>
            <person name="Antonio M."/>
            <person name="Oren A."/>
            <person name="Chaudhuri R.R."/>
            <person name="La Ragione R."/>
            <person name="Hildebrand F."/>
            <person name="Pallen M.J."/>
        </authorList>
    </citation>
    <scope>NUCLEOTIDE SEQUENCE</scope>
    <source>
        <strain evidence="4">B3-3758</strain>
    </source>
</reference>
<dbReference type="SUPFAM" id="SSF52266">
    <property type="entry name" value="SGNH hydrolase"/>
    <property type="match status" value="1"/>
</dbReference>
<evidence type="ECO:0000256" key="2">
    <source>
        <dbReference type="SAM" id="SignalP"/>
    </source>
</evidence>
<dbReference type="InterPro" id="IPR005181">
    <property type="entry name" value="SASA"/>
</dbReference>
<accession>A0A9E2KHI6</accession>
<dbReference type="Pfam" id="PF03629">
    <property type="entry name" value="SASA"/>
    <property type="match status" value="1"/>
</dbReference>
<name>A0A9E2KHI6_9BACE</name>
<dbReference type="EMBL" id="JAHLFO010000100">
    <property type="protein sequence ID" value="MBU3814271.1"/>
    <property type="molecule type" value="Genomic_DNA"/>
</dbReference>
<dbReference type="PANTHER" id="PTHR22901">
    <property type="entry name" value="SIALATE O-ACETYLESTERASE"/>
    <property type="match status" value="1"/>
</dbReference>
<protein>
    <submittedName>
        <fullName evidence="4">Sialate O-acetylesterase</fullName>
    </submittedName>
</protein>
<evidence type="ECO:0000259" key="3">
    <source>
        <dbReference type="Pfam" id="PF03629"/>
    </source>
</evidence>
<evidence type="ECO:0000313" key="4">
    <source>
        <dbReference type="EMBL" id="MBU3814271.1"/>
    </source>
</evidence>
<sequence length="477" mass="53795">MKKLLFTFFLLLGTLALGAKVKLPALVGDNMVLQQQTNARLWGWAAPGATVRVITSWDGKTVICRAGNDSCWRAVVPTPEAGFTPHEITIDDGEPLTLKNVLVGEVWLASGQSNMQMPLKGFGGCCVKDGADEIIRSADYPDIRFFVVPTEQAYEPQDDCKGSWQQPSVHTSAEFSATAWHFATSLQKALRVPVGVIVAAYGGSKVESWLSREILEGYPDVDLSREAIERCDPPYERPLLMYNAMICPLKDYTFKGIIWYQGESNVGAHQTYAQRLADMVRLWRGDFRLGEIPFYFVEIAPYDYDSPVQDEKSAYLREAQFRAQSLIPNSAMVSTNDAVEPYERHNIHPRNKAVVGHRLSYLALNLTYGLKQINCFGPQYKSWKAKGNEAWVSFDNLQMGICRNYDLRGFEVAGEDRVFYPADKVWLHWQTNEMVISSAKVAHPVAVRYCFRDFQPGTMIGGNELPTIPFRTDDWEE</sequence>
<dbReference type="GO" id="GO:0005975">
    <property type="term" value="P:carbohydrate metabolic process"/>
    <property type="evidence" value="ECO:0007669"/>
    <property type="project" value="TreeGrafter"/>
</dbReference>
<comment type="caution">
    <text evidence="4">The sequence shown here is derived from an EMBL/GenBank/DDBJ whole genome shotgun (WGS) entry which is preliminary data.</text>
</comment>
<dbReference type="PANTHER" id="PTHR22901:SF0">
    <property type="entry name" value="SIALATE O-ACETYLESTERASE"/>
    <property type="match status" value="1"/>
</dbReference>
<organism evidence="4 5">
    <name type="scientific">Candidatus Bacteroides intestinipullorum</name>
    <dbReference type="NCBI Taxonomy" id="2838471"/>
    <lineage>
        <taxon>Bacteria</taxon>
        <taxon>Pseudomonadati</taxon>
        <taxon>Bacteroidota</taxon>
        <taxon>Bacteroidia</taxon>
        <taxon>Bacteroidales</taxon>
        <taxon>Bacteroidaceae</taxon>
        <taxon>Bacteroides</taxon>
    </lineage>
</organism>